<name>A0ABP2JBC9_9STRE</name>
<proteinExistence type="predicted"/>
<sequence>MKIDVPEGEGTITLSFIPKGFVAGASCSLIAIIVFIFL</sequence>
<organism evidence="2">
    <name type="scientific">Streptococcus infantis SK1302</name>
    <dbReference type="NCBI Taxonomy" id="871237"/>
    <lineage>
        <taxon>Bacteria</taxon>
        <taxon>Bacillati</taxon>
        <taxon>Bacillota</taxon>
        <taxon>Bacilli</taxon>
        <taxon>Lactobacillales</taxon>
        <taxon>Streptococcaceae</taxon>
        <taxon>Streptococcus</taxon>
    </lineage>
</organism>
<evidence type="ECO:0000313" key="2">
    <source>
        <dbReference type="EMBL" id="EFO54531.1"/>
    </source>
</evidence>
<keyword evidence="1" id="KW-0812">Transmembrane</keyword>
<evidence type="ECO:0000256" key="1">
    <source>
        <dbReference type="SAM" id="Phobius"/>
    </source>
</evidence>
<accession>A0ABP2JBC9</accession>
<keyword evidence="1" id="KW-0472">Membrane</keyword>
<protein>
    <submittedName>
        <fullName evidence="2">ABC transporter, permease protein, putative</fullName>
    </submittedName>
</protein>
<keyword evidence="1" id="KW-1133">Transmembrane helix</keyword>
<gene>
    <name evidence="2" type="ORF">SIN_0752</name>
</gene>
<feature type="transmembrane region" description="Helical" evidence="1">
    <location>
        <begin position="20"/>
        <end position="37"/>
    </location>
</feature>
<comment type="caution">
    <text evidence="2">The sequence shown here is derived from an EMBL/GenBank/DDBJ whole genome shotgun (WGS) entry which is preliminary data.</text>
</comment>
<reference evidence="2" key="1">
    <citation type="submission" date="2010-09" db="EMBL/GenBank/DDBJ databases">
        <authorList>
            <person name="Daugherty S.C."/>
            <person name="Kilian M."/>
            <person name="Tettelin H."/>
        </authorList>
    </citation>
    <scope>NUCLEOTIDE SEQUENCE [LARGE SCALE GENOMIC DNA]</scope>
    <source>
        <strain evidence="2">SK1302</strain>
    </source>
</reference>
<dbReference type="EMBL" id="AEDY01000037">
    <property type="protein sequence ID" value="EFO54531.1"/>
    <property type="molecule type" value="Genomic_DNA"/>
</dbReference>